<dbReference type="PANTHER" id="PTHR32166:SF74">
    <property type="entry name" value="OS05G0256350 PROTEIN"/>
    <property type="match status" value="1"/>
</dbReference>
<evidence type="ECO:0000313" key="7">
    <source>
        <dbReference type="EnsemblPlants" id="TuG1812G0100004592.01.T01"/>
    </source>
</evidence>
<dbReference type="PANTHER" id="PTHR32166">
    <property type="entry name" value="OSJNBA0013A04.12 PROTEIN"/>
    <property type="match status" value="1"/>
</dbReference>
<keyword evidence="8" id="KW-1185">Reference proteome</keyword>
<keyword evidence="2 4" id="KW-0863">Zinc-finger</keyword>
<name>A0A8R7P818_TRIUA</name>
<evidence type="ECO:0000256" key="2">
    <source>
        <dbReference type="ARBA" id="ARBA00022771"/>
    </source>
</evidence>
<keyword evidence="1" id="KW-0479">Metal-binding</keyword>
<reference evidence="7" key="3">
    <citation type="submission" date="2022-06" db="UniProtKB">
        <authorList>
            <consortium name="EnsemblPlants"/>
        </authorList>
    </citation>
    <scope>IDENTIFICATION</scope>
</reference>
<evidence type="ECO:0000256" key="4">
    <source>
        <dbReference type="PROSITE-ProRule" id="PRU00027"/>
    </source>
</evidence>
<organism evidence="7 8">
    <name type="scientific">Triticum urartu</name>
    <name type="common">Red wild einkorn</name>
    <name type="synonym">Crithodium urartu</name>
    <dbReference type="NCBI Taxonomy" id="4572"/>
    <lineage>
        <taxon>Eukaryota</taxon>
        <taxon>Viridiplantae</taxon>
        <taxon>Streptophyta</taxon>
        <taxon>Embryophyta</taxon>
        <taxon>Tracheophyta</taxon>
        <taxon>Spermatophyta</taxon>
        <taxon>Magnoliopsida</taxon>
        <taxon>Liliopsida</taxon>
        <taxon>Poales</taxon>
        <taxon>Poaceae</taxon>
        <taxon>BOP clade</taxon>
        <taxon>Pooideae</taxon>
        <taxon>Triticodae</taxon>
        <taxon>Triticeae</taxon>
        <taxon>Triticinae</taxon>
        <taxon>Triticum</taxon>
    </lineage>
</organism>
<dbReference type="GO" id="GO:0008270">
    <property type="term" value="F:zinc ion binding"/>
    <property type="evidence" value="ECO:0007669"/>
    <property type="project" value="UniProtKB-KW"/>
</dbReference>
<feature type="domain" description="BED-type" evidence="6">
    <location>
        <begin position="32"/>
        <end position="90"/>
    </location>
</feature>
<evidence type="ECO:0000256" key="1">
    <source>
        <dbReference type="ARBA" id="ARBA00022723"/>
    </source>
</evidence>
<evidence type="ECO:0000313" key="8">
    <source>
        <dbReference type="Proteomes" id="UP000015106"/>
    </source>
</evidence>
<dbReference type="Gramene" id="TuG1812G0100004592.01.T01">
    <property type="protein sequence ID" value="TuG1812G0100004592.01.T01"/>
    <property type="gene ID" value="TuG1812G0100004592.01"/>
</dbReference>
<evidence type="ECO:0000256" key="5">
    <source>
        <dbReference type="SAM" id="MobiDB-lite"/>
    </source>
</evidence>
<reference evidence="8" key="1">
    <citation type="journal article" date="2013" name="Nature">
        <title>Draft genome of the wheat A-genome progenitor Triticum urartu.</title>
        <authorList>
            <person name="Ling H.Q."/>
            <person name="Zhao S."/>
            <person name="Liu D."/>
            <person name="Wang J."/>
            <person name="Sun H."/>
            <person name="Zhang C."/>
            <person name="Fan H."/>
            <person name="Li D."/>
            <person name="Dong L."/>
            <person name="Tao Y."/>
            <person name="Gao C."/>
            <person name="Wu H."/>
            <person name="Li Y."/>
            <person name="Cui Y."/>
            <person name="Guo X."/>
            <person name="Zheng S."/>
            <person name="Wang B."/>
            <person name="Yu K."/>
            <person name="Liang Q."/>
            <person name="Yang W."/>
            <person name="Lou X."/>
            <person name="Chen J."/>
            <person name="Feng M."/>
            <person name="Jian J."/>
            <person name="Zhang X."/>
            <person name="Luo G."/>
            <person name="Jiang Y."/>
            <person name="Liu J."/>
            <person name="Wang Z."/>
            <person name="Sha Y."/>
            <person name="Zhang B."/>
            <person name="Wu H."/>
            <person name="Tang D."/>
            <person name="Shen Q."/>
            <person name="Xue P."/>
            <person name="Zou S."/>
            <person name="Wang X."/>
            <person name="Liu X."/>
            <person name="Wang F."/>
            <person name="Yang Y."/>
            <person name="An X."/>
            <person name="Dong Z."/>
            <person name="Zhang K."/>
            <person name="Zhang X."/>
            <person name="Luo M.C."/>
            <person name="Dvorak J."/>
            <person name="Tong Y."/>
            <person name="Wang J."/>
            <person name="Yang H."/>
            <person name="Li Z."/>
            <person name="Wang D."/>
            <person name="Zhang A."/>
            <person name="Wang J."/>
        </authorList>
    </citation>
    <scope>NUCLEOTIDE SEQUENCE</scope>
    <source>
        <strain evidence="8">cv. G1812</strain>
    </source>
</reference>
<evidence type="ECO:0000256" key="3">
    <source>
        <dbReference type="ARBA" id="ARBA00022833"/>
    </source>
</evidence>
<keyword evidence="3" id="KW-0862">Zinc</keyword>
<protein>
    <recommendedName>
        <fullName evidence="6">BED-type domain-containing protein</fullName>
    </recommendedName>
</protein>
<accession>A0A8R7P818</accession>
<dbReference type="InterPro" id="IPR012337">
    <property type="entry name" value="RNaseH-like_sf"/>
</dbReference>
<proteinExistence type="predicted"/>
<dbReference type="PROSITE" id="PS50808">
    <property type="entry name" value="ZF_BED"/>
    <property type="match status" value="1"/>
</dbReference>
<feature type="compositionally biased region" description="Basic and acidic residues" evidence="5">
    <location>
        <begin position="108"/>
        <end position="136"/>
    </location>
</feature>
<feature type="region of interest" description="Disordered" evidence="5">
    <location>
        <begin position="108"/>
        <end position="138"/>
    </location>
</feature>
<dbReference type="AlphaFoldDB" id="A0A8R7P818"/>
<evidence type="ECO:0000259" key="6">
    <source>
        <dbReference type="PROSITE" id="PS50808"/>
    </source>
</evidence>
<dbReference type="InterPro" id="IPR007021">
    <property type="entry name" value="DUF659"/>
</dbReference>
<dbReference type="Pfam" id="PF04937">
    <property type="entry name" value="DUF659"/>
    <property type="match status" value="1"/>
</dbReference>
<dbReference type="Proteomes" id="UP000015106">
    <property type="component" value="Chromosome 1"/>
</dbReference>
<dbReference type="EnsemblPlants" id="TuG1812G0100004592.01.T01">
    <property type="protein sequence ID" value="TuG1812G0100004592.01.T01"/>
    <property type="gene ID" value="TuG1812G0100004592.01"/>
</dbReference>
<reference evidence="7" key="2">
    <citation type="submission" date="2018-03" db="EMBL/GenBank/DDBJ databases">
        <title>The Triticum urartu genome reveals the dynamic nature of wheat genome evolution.</title>
        <authorList>
            <person name="Ling H."/>
            <person name="Ma B."/>
            <person name="Shi X."/>
            <person name="Liu H."/>
            <person name="Dong L."/>
            <person name="Sun H."/>
            <person name="Cao Y."/>
            <person name="Gao Q."/>
            <person name="Zheng S."/>
            <person name="Li Y."/>
            <person name="Yu Y."/>
            <person name="Du H."/>
            <person name="Qi M."/>
            <person name="Li Y."/>
            <person name="Yu H."/>
            <person name="Cui Y."/>
            <person name="Wang N."/>
            <person name="Chen C."/>
            <person name="Wu H."/>
            <person name="Zhao Y."/>
            <person name="Zhang J."/>
            <person name="Li Y."/>
            <person name="Zhou W."/>
            <person name="Zhang B."/>
            <person name="Hu W."/>
            <person name="Eijk M."/>
            <person name="Tang J."/>
            <person name="Witsenboer H."/>
            <person name="Zhao S."/>
            <person name="Li Z."/>
            <person name="Zhang A."/>
            <person name="Wang D."/>
            <person name="Liang C."/>
        </authorList>
    </citation>
    <scope>NUCLEOTIDE SEQUENCE [LARGE SCALE GENOMIC DNA]</scope>
    <source>
        <strain evidence="7">cv. G1812</strain>
    </source>
</reference>
<dbReference type="InterPro" id="IPR003656">
    <property type="entry name" value="Znf_BED"/>
</dbReference>
<dbReference type="SUPFAM" id="SSF53098">
    <property type="entry name" value="Ribonuclease H-like"/>
    <property type="match status" value="1"/>
</dbReference>
<sequence length="385" mass="42234">MSTTPSASQPPGVGASSAASTVQGGAAVVNVKSKDPGWKYCICPDENKRNSLKCIFCHHVYTNGITRIKLHLANIPTSGVVPCTKVPADVRDEMTEFLTKKGDKKAAKISEQKRIRSEVDLSHSEGEGSSDEDGRRNSVVMLKSARGKTSKSSGGPMEKFCQLSPEDAIAARKEKSSESIQLKLTTGERLKKRNRACEYICQFFYEACIPFNSVTLPSFSLMLQSIGQYSEDLPGPSPYEMGGPFLKKRKKKVMESFKAHREAWELTGCTIMTDAWTDIRGRGVMNLVVHSAYGVVFLDSFDCSVVKKDGKYIFDLVDDCIEEIGEKHVVQVVTDNASVNQAASTLLNAKRPNIFWNGCAAHCIDLMLEDVGKLPSVDSTITKAR</sequence>
<dbReference type="GO" id="GO:0003677">
    <property type="term" value="F:DNA binding"/>
    <property type="evidence" value="ECO:0007669"/>
    <property type="project" value="InterPro"/>
</dbReference>